<dbReference type="GO" id="GO:0004792">
    <property type="term" value="F:thiosulfate-cyanide sulfurtransferase activity"/>
    <property type="evidence" value="ECO:0007669"/>
    <property type="project" value="TreeGrafter"/>
</dbReference>
<dbReference type="FunFam" id="3.40.50.720:FF:000080">
    <property type="entry name" value="Thiazole biosynthesis adenylyltransferase ThiF"/>
    <property type="match status" value="1"/>
</dbReference>
<dbReference type="InterPro" id="IPR045886">
    <property type="entry name" value="ThiF/MoeB/HesA"/>
</dbReference>
<dbReference type="GO" id="GO:0008146">
    <property type="term" value="F:sulfotransferase activity"/>
    <property type="evidence" value="ECO:0007669"/>
    <property type="project" value="TreeGrafter"/>
</dbReference>
<dbReference type="GO" id="GO:0008641">
    <property type="term" value="F:ubiquitin-like modifier activating enzyme activity"/>
    <property type="evidence" value="ECO:0007669"/>
    <property type="project" value="InterPro"/>
</dbReference>
<comment type="similarity">
    <text evidence="1">Belongs to the HesA/MoeB/ThiF family.</text>
</comment>
<dbReference type="Gene3D" id="3.40.50.720">
    <property type="entry name" value="NAD(P)-binding Rossmann-like Domain"/>
    <property type="match status" value="1"/>
</dbReference>
<proteinExistence type="inferred from homology"/>
<accession>A0A378RA42</accession>
<protein>
    <submittedName>
        <fullName evidence="3">Molybdopterin-synthase adenylyltransferase</fullName>
        <ecNumber evidence="3">2.7.7.80</ecNumber>
    </submittedName>
</protein>
<keyword evidence="3" id="KW-0548">Nucleotidyltransferase</keyword>
<dbReference type="Pfam" id="PF00899">
    <property type="entry name" value="ThiF"/>
    <property type="match status" value="1"/>
</dbReference>
<dbReference type="OrthoDB" id="9804286at2"/>
<gene>
    <name evidence="3" type="primary">moeB</name>
    <name evidence="3" type="ORF">NCTC10293_01953</name>
</gene>
<feature type="domain" description="THIF-type NAD/FAD binding fold" evidence="2">
    <location>
        <begin position="31"/>
        <end position="264"/>
    </location>
</feature>
<dbReference type="CDD" id="cd00757">
    <property type="entry name" value="ThiF_MoeB_HesA_family"/>
    <property type="match status" value="1"/>
</dbReference>
<organism evidence="3 4">
    <name type="scientific">Moraxella caviae</name>
    <dbReference type="NCBI Taxonomy" id="34060"/>
    <lineage>
        <taxon>Bacteria</taxon>
        <taxon>Pseudomonadati</taxon>
        <taxon>Pseudomonadota</taxon>
        <taxon>Gammaproteobacteria</taxon>
        <taxon>Moraxellales</taxon>
        <taxon>Moraxellaceae</taxon>
        <taxon>Moraxella</taxon>
    </lineage>
</organism>
<dbReference type="AlphaFoldDB" id="A0A378RA42"/>
<sequence>MTNTHQSNQTDHITNSKNTAHELSDAELMRYSRQILLDGWDMEAQLRLKNSRVLIVGAGGLGCALSPVLVRAGVGLVHLLDFDVVDDSNLQRQMLYEPSDVGQDKARTAASKLRQMNELVCVNHTSQKITDDNVHALFDEIAPDLVVDCTDNFTIRDTLNAACRVRQLPLLSTSAIGEVGQMMLLTKETGCYRCVFGDTKGSEQNCATSGVLASTVALIGAAASQVALDFLGRGKNPIAGELVLWQGMSVSLRKMRFNKDENCAVCGGV</sequence>
<name>A0A378RA42_9GAMM</name>
<dbReference type="Proteomes" id="UP000255279">
    <property type="component" value="Unassembled WGS sequence"/>
</dbReference>
<dbReference type="SUPFAM" id="SSF69572">
    <property type="entry name" value="Activating enzymes of the ubiquitin-like proteins"/>
    <property type="match status" value="1"/>
</dbReference>
<dbReference type="PANTHER" id="PTHR10953:SF102">
    <property type="entry name" value="ADENYLYLTRANSFERASE AND SULFURTRANSFERASE MOCS3"/>
    <property type="match status" value="1"/>
</dbReference>
<evidence type="ECO:0000256" key="1">
    <source>
        <dbReference type="ARBA" id="ARBA00009919"/>
    </source>
</evidence>
<dbReference type="InterPro" id="IPR035985">
    <property type="entry name" value="Ubiquitin-activating_enz"/>
</dbReference>
<dbReference type="EMBL" id="UGQE01000004">
    <property type="protein sequence ID" value="STZ14360.1"/>
    <property type="molecule type" value="Genomic_DNA"/>
</dbReference>
<reference evidence="3 4" key="1">
    <citation type="submission" date="2018-06" db="EMBL/GenBank/DDBJ databases">
        <authorList>
            <consortium name="Pathogen Informatics"/>
            <person name="Doyle S."/>
        </authorList>
    </citation>
    <scope>NUCLEOTIDE SEQUENCE [LARGE SCALE GENOMIC DNA]</scope>
    <source>
        <strain evidence="3 4">NCTC10293</strain>
    </source>
</reference>
<evidence type="ECO:0000313" key="3">
    <source>
        <dbReference type="EMBL" id="STZ14360.1"/>
    </source>
</evidence>
<dbReference type="EC" id="2.7.7.80" evidence="3"/>
<dbReference type="PANTHER" id="PTHR10953">
    <property type="entry name" value="UBIQUITIN-ACTIVATING ENZYME E1"/>
    <property type="match status" value="1"/>
</dbReference>
<evidence type="ECO:0000313" key="4">
    <source>
        <dbReference type="Proteomes" id="UP000255279"/>
    </source>
</evidence>
<evidence type="ECO:0000259" key="2">
    <source>
        <dbReference type="Pfam" id="PF00899"/>
    </source>
</evidence>
<dbReference type="InterPro" id="IPR000594">
    <property type="entry name" value="ThiF_NAD_FAD-bd"/>
</dbReference>
<dbReference type="GO" id="GO:0061605">
    <property type="term" value="F:molybdopterin-synthase adenylyltransferase activity"/>
    <property type="evidence" value="ECO:0007669"/>
    <property type="project" value="UniProtKB-EC"/>
</dbReference>
<keyword evidence="3" id="KW-0808">Transferase</keyword>
<dbReference type="GO" id="GO:0005829">
    <property type="term" value="C:cytosol"/>
    <property type="evidence" value="ECO:0007669"/>
    <property type="project" value="TreeGrafter"/>
</dbReference>